<feature type="domain" description="Heterokaryon incompatibility" evidence="1">
    <location>
        <begin position="61"/>
        <end position="210"/>
    </location>
</feature>
<protein>
    <recommendedName>
        <fullName evidence="1">Heterokaryon incompatibility domain-containing protein</fullName>
    </recommendedName>
</protein>
<dbReference type="PANTHER" id="PTHR24148">
    <property type="entry name" value="ANKYRIN REPEAT DOMAIN-CONTAINING PROTEIN 39 HOMOLOG-RELATED"/>
    <property type="match status" value="1"/>
</dbReference>
<name>A0A1L7WIM8_9HELO</name>
<reference evidence="2 3" key="1">
    <citation type="submission" date="2016-03" db="EMBL/GenBank/DDBJ databases">
        <authorList>
            <person name="Ploux O."/>
        </authorList>
    </citation>
    <scope>NUCLEOTIDE SEQUENCE [LARGE SCALE GENOMIC DNA]</scope>
    <source>
        <strain evidence="2 3">UAMH 11012</strain>
    </source>
</reference>
<dbReference type="Proteomes" id="UP000184330">
    <property type="component" value="Unassembled WGS sequence"/>
</dbReference>
<dbReference type="InterPro" id="IPR052895">
    <property type="entry name" value="HetReg/Transcr_Mod"/>
</dbReference>
<dbReference type="InterPro" id="IPR010730">
    <property type="entry name" value="HET"/>
</dbReference>
<dbReference type="PANTHER" id="PTHR24148:SF64">
    <property type="entry name" value="HETEROKARYON INCOMPATIBILITY DOMAIN-CONTAINING PROTEIN"/>
    <property type="match status" value="1"/>
</dbReference>
<evidence type="ECO:0000313" key="3">
    <source>
        <dbReference type="Proteomes" id="UP000184330"/>
    </source>
</evidence>
<sequence>MASLVSAEPEAFHGMSDEAIPMYEHLQNNEIRLSEVKPASNEDEEVVCRLRTVSRDAAPNYKALSYCWGPPEERGKSTIIIETGNKRVRWPVTPTLEMALRRLRHTDGCTSLLIWADAVCINQENEEEKGQQVQEMRHVYQNAEEVSIWLGPADQDSVLAWKLMNDIFSSNPEKHPLEPKRLTQFNESQFRALQNLFRRDYFWRIWIVQEIACAKRAIVYCGPESMPWSRLLFLSETLDKVLARARDEDYQDDSATVFLMMRGGPGILKATASSIVSFSEVQAQPLLDLLCSHMIKGSTDPRDKVYGLVGISADWSYFGKISYERSIRATFLHTAQYIISMTQKLNVICLKQNDDNSHNLPSWVADWERRNIFPKYGVKPLYIRQPPFAASRSVKASFSFTRDGEVLNARGFVVDTITTVAQNFHDIGPGTAVVGSIRACHSLRAFHNWWSVFIDKIGKENYEVFQRTFCGGAWAPPDSEFEQDLSLRLAFFFGMIGRLLPELQIDSDLLLLLPDLKIESCVLEARQYALVFSASRRMHGKRFVVSSTKLAGLAPQAAQQGDEIVVLLGCDFPVVMRDMGTYWTLIGEIYVDGIMYGEAMDGLASGKYVENSFEIR</sequence>
<proteinExistence type="predicted"/>
<gene>
    <name evidence="2" type="ORF">PAC_02510</name>
</gene>
<dbReference type="AlphaFoldDB" id="A0A1L7WIM8"/>
<dbReference type="OrthoDB" id="194358at2759"/>
<evidence type="ECO:0000313" key="2">
    <source>
        <dbReference type="EMBL" id="CZR52633.1"/>
    </source>
</evidence>
<accession>A0A1L7WIM8</accession>
<dbReference type="Pfam" id="PF26639">
    <property type="entry name" value="Het-6_barrel"/>
    <property type="match status" value="1"/>
</dbReference>
<organism evidence="2 3">
    <name type="scientific">Phialocephala subalpina</name>
    <dbReference type="NCBI Taxonomy" id="576137"/>
    <lineage>
        <taxon>Eukaryota</taxon>
        <taxon>Fungi</taxon>
        <taxon>Dikarya</taxon>
        <taxon>Ascomycota</taxon>
        <taxon>Pezizomycotina</taxon>
        <taxon>Leotiomycetes</taxon>
        <taxon>Helotiales</taxon>
        <taxon>Mollisiaceae</taxon>
        <taxon>Phialocephala</taxon>
        <taxon>Phialocephala fortinii species complex</taxon>
    </lineage>
</organism>
<dbReference type="EMBL" id="FJOG01000003">
    <property type="protein sequence ID" value="CZR52633.1"/>
    <property type="molecule type" value="Genomic_DNA"/>
</dbReference>
<dbReference type="Pfam" id="PF06985">
    <property type="entry name" value="HET"/>
    <property type="match status" value="1"/>
</dbReference>
<keyword evidence="3" id="KW-1185">Reference proteome</keyword>
<evidence type="ECO:0000259" key="1">
    <source>
        <dbReference type="Pfam" id="PF06985"/>
    </source>
</evidence>